<evidence type="ECO:0000313" key="2">
    <source>
        <dbReference type="EMBL" id="TNN82033.1"/>
    </source>
</evidence>
<comment type="caution">
    <text evidence="2">The sequence shown here is derived from an EMBL/GenBank/DDBJ whole genome shotgun (WGS) entry which is preliminary data.</text>
</comment>
<name>A0A4Z2IXP9_9TELE</name>
<sequence>MSLTSGIGGGLLKGRLYWPTNSLLRRPVCSRTQKRTRQSSGTLMLKFIRYPMNLHSDKGVQSLAAPGDGEVGPANHLWRDTQRCICDGHNEKVGGFEAVLAEAGVKAPLAGHEHPRLQDVATAPVVLEAAIVKVHGQAQRLEIESNCNTPRDNHPATALHLHIDRLLAISRASRRSRGPLSERQSDGATEPDRYQG</sequence>
<evidence type="ECO:0000313" key="3">
    <source>
        <dbReference type="Proteomes" id="UP000314294"/>
    </source>
</evidence>
<evidence type="ECO:0000256" key="1">
    <source>
        <dbReference type="SAM" id="MobiDB-lite"/>
    </source>
</evidence>
<dbReference type="EMBL" id="SRLO01000042">
    <property type="protein sequence ID" value="TNN82033.1"/>
    <property type="molecule type" value="Genomic_DNA"/>
</dbReference>
<gene>
    <name evidence="2" type="ORF">EYF80_007679</name>
</gene>
<protein>
    <submittedName>
        <fullName evidence="2">Uncharacterized protein</fullName>
    </submittedName>
</protein>
<keyword evidence="3" id="KW-1185">Reference proteome</keyword>
<feature type="region of interest" description="Disordered" evidence="1">
    <location>
        <begin position="172"/>
        <end position="196"/>
    </location>
</feature>
<dbReference type="AlphaFoldDB" id="A0A4Z2IXP9"/>
<organism evidence="2 3">
    <name type="scientific">Liparis tanakae</name>
    <name type="common">Tanaka's snailfish</name>
    <dbReference type="NCBI Taxonomy" id="230148"/>
    <lineage>
        <taxon>Eukaryota</taxon>
        <taxon>Metazoa</taxon>
        <taxon>Chordata</taxon>
        <taxon>Craniata</taxon>
        <taxon>Vertebrata</taxon>
        <taxon>Euteleostomi</taxon>
        <taxon>Actinopterygii</taxon>
        <taxon>Neopterygii</taxon>
        <taxon>Teleostei</taxon>
        <taxon>Neoteleostei</taxon>
        <taxon>Acanthomorphata</taxon>
        <taxon>Eupercaria</taxon>
        <taxon>Perciformes</taxon>
        <taxon>Cottioidei</taxon>
        <taxon>Cottales</taxon>
        <taxon>Liparidae</taxon>
        <taxon>Liparis</taxon>
    </lineage>
</organism>
<proteinExistence type="predicted"/>
<reference evidence="2 3" key="1">
    <citation type="submission" date="2019-03" db="EMBL/GenBank/DDBJ databases">
        <title>First draft genome of Liparis tanakae, snailfish: a comprehensive survey of snailfish specific genes.</title>
        <authorList>
            <person name="Kim W."/>
            <person name="Song I."/>
            <person name="Jeong J.-H."/>
            <person name="Kim D."/>
            <person name="Kim S."/>
            <person name="Ryu S."/>
            <person name="Song J.Y."/>
            <person name="Lee S.K."/>
        </authorList>
    </citation>
    <scope>NUCLEOTIDE SEQUENCE [LARGE SCALE GENOMIC DNA]</scope>
    <source>
        <tissue evidence="2">Muscle</tissue>
    </source>
</reference>
<accession>A0A4Z2IXP9</accession>
<dbReference type="Proteomes" id="UP000314294">
    <property type="component" value="Unassembled WGS sequence"/>
</dbReference>